<evidence type="ECO:0000313" key="3">
    <source>
        <dbReference type="Proteomes" id="UP000060043"/>
    </source>
</evidence>
<dbReference type="AlphaFoldDB" id="A0A0U3HNZ6"/>
<dbReference type="OrthoDB" id="373618at2157"/>
<dbReference type="GeneID" id="14552464"/>
<dbReference type="EMBL" id="CP013695">
    <property type="protein sequence ID" value="ALU32684.1"/>
    <property type="molecule type" value="Genomic_DNA"/>
</dbReference>
<dbReference type="RefSeq" id="WP_011278755.1">
    <property type="nucleotide sequence ID" value="NZ_BHWZ01000005.1"/>
</dbReference>
<protein>
    <submittedName>
        <fullName evidence="2">Uncharacterized protein</fullName>
    </submittedName>
</protein>
<evidence type="ECO:0000313" key="4">
    <source>
        <dbReference type="Proteomes" id="UP000065473"/>
    </source>
</evidence>
<reference evidence="3 4" key="1">
    <citation type="submission" date="2015-12" db="EMBL/GenBank/DDBJ databases">
        <title>A stable core within a dynamic pangenome in Sulfolobus acidocaldarius.</title>
        <authorList>
            <person name="Anderson R."/>
            <person name="Kouris A."/>
            <person name="Seward C."/>
            <person name="Campbell K."/>
            <person name="Whitaker R."/>
        </authorList>
    </citation>
    <scope>NUCLEOTIDE SEQUENCE [LARGE SCALE GENOMIC DNA]</scope>
    <source>
        <strain evidence="1 4">GG12-C01-09</strain>
        <strain evidence="2 3">NG05B_CO5_07</strain>
    </source>
</reference>
<sequence>MDKWIVPREKFSKLFPFSVDAKDFFLKYIKDEKFSVCYITGRLKQIADHLTYSFQGEIGHMYWSVRYKGVNTRVVNKYVQVYFDNKEGDINDSVLVSFVFAKELGLLGFGIITDVELDALRKYVYTDETSGFYPLRIGIKVFWLHNSIINSWKDYTKWEGIRKTRNSPLIPLPAGVICIENFKGKPVKPFIKDFILEMERGIEETLSFYNGLKEEPRKDFNQANT</sequence>
<name>A0A0U3HNZ6_9CREN</name>
<evidence type="ECO:0000313" key="2">
    <source>
        <dbReference type="EMBL" id="ALU32684.1"/>
    </source>
</evidence>
<gene>
    <name evidence="1" type="ORF">ATY89_08320</name>
    <name evidence="2" type="ORF">ATZ20_11335</name>
</gene>
<dbReference type="Proteomes" id="UP000060043">
    <property type="component" value="Chromosome"/>
</dbReference>
<accession>A0A0U3HNZ6</accession>
<evidence type="ECO:0000313" key="1">
    <source>
        <dbReference type="EMBL" id="ALU29941.1"/>
    </source>
</evidence>
<dbReference type="EMBL" id="CP013694">
    <property type="protein sequence ID" value="ALU29941.1"/>
    <property type="molecule type" value="Genomic_DNA"/>
</dbReference>
<organism evidence="2 3">
    <name type="scientific">Sulfolobus acidocaldarius</name>
    <dbReference type="NCBI Taxonomy" id="2285"/>
    <lineage>
        <taxon>Archaea</taxon>
        <taxon>Thermoproteota</taxon>
        <taxon>Thermoprotei</taxon>
        <taxon>Sulfolobales</taxon>
        <taxon>Sulfolobaceae</taxon>
        <taxon>Sulfolobus</taxon>
    </lineage>
</organism>
<proteinExistence type="predicted"/>
<dbReference type="Proteomes" id="UP000065473">
    <property type="component" value="Chromosome"/>
</dbReference>